<dbReference type="GO" id="GO:0005085">
    <property type="term" value="F:guanyl-nucleotide exchange factor activity"/>
    <property type="evidence" value="ECO:0007669"/>
    <property type="project" value="UniProtKB-KW"/>
</dbReference>
<comment type="similarity">
    <text evidence="4">Belongs to the GDPGP1 family.</text>
</comment>
<name>A0AAD8B6J2_BIOPF</name>
<feature type="domain" description="GDPGP1-like C-terminal" evidence="13">
    <location>
        <begin position="334"/>
        <end position="461"/>
    </location>
</feature>
<evidence type="ECO:0000259" key="13">
    <source>
        <dbReference type="Pfam" id="PF26216"/>
    </source>
</evidence>
<comment type="subcellular location">
    <subcellularLocation>
        <location evidence="3">Cytoplasm</location>
    </subcellularLocation>
</comment>
<evidence type="ECO:0000256" key="10">
    <source>
        <dbReference type="ARBA" id="ARBA00022695"/>
    </source>
</evidence>
<accession>A0AAD8B6J2</accession>
<dbReference type="SUPFAM" id="SSF54197">
    <property type="entry name" value="HIT-like"/>
    <property type="match status" value="1"/>
</dbReference>
<evidence type="ECO:0000256" key="7">
    <source>
        <dbReference type="ARBA" id="ARBA00022490"/>
    </source>
</evidence>
<keyword evidence="11" id="KW-0547">Nucleotide-binding</keyword>
<evidence type="ECO:0000256" key="2">
    <source>
        <dbReference type="ARBA" id="ARBA00003049"/>
    </source>
</evidence>
<dbReference type="InterPro" id="IPR026506">
    <property type="entry name" value="GDPGP"/>
</dbReference>
<feature type="domain" description="GDPGP1-like N-terminal" evidence="14">
    <location>
        <begin position="119"/>
        <end position="209"/>
    </location>
</feature>
<reference evidence="15" key="2">
    <citation type="submission" date="2023-04" db="EMBL/GenBank/DDBJ databases">
        <authorList>
            <person name="Bu L."/>
            <person name="Lu L."/>
            <person name="Laidemitt M.R."/>
            <person name="Zhang S.M."/>
            <person name="Mutuku M."/>
            <person name="Mkoji G."/>
            <person name="Steinauer M."/>
            <person name="Loker E.S."/>
        </authorList>
    </citation>
    <scope>NUCLEOTIDE SEQUENCE</scope>
    <source>
        <strain evidence="15">KasaAsao</strain>
        <tissue evidence="15">Whole Snail</tissue>
    </source>
</reference>
<sequence>MKSVNYCQHGHLGAAMRTKIDDREAQKYLQGLELEPSLMRQLLNINVVVNHSRFSITRQLFRGFSQQKPMESSEIVNARINAPHVCNTWDNTDNFEYTEEDFIYQTAPWCDDSPIKLSRFDVELQRQWDIAMNDGVFRYNIGHIVTRILPGPKHYVAQLNTLRARERRRPQEITSVHQQFNPEDFNFTRVQPKEVIFNLVNKTETSSATGSQCSRNDYFKNGVPNGYLVCNGKVDAECSSYETKRPERHTLVVNVSPMEYGHCLLVPQIDKLPAQVCILTEVSIQVALETILLSSHRGLIMGFNSLCAFASVNHLHFHLYYLEHELIADHCPVTHLGGKVYEMTAVPCPGFGMQLHGSTVQKLARLTHRISDYFIKNEIAHNVFICRGPVFGEDRNSFHTTVRLFIWPRKKFIGKKSCDEFNVACIELGGHLPIKEEAGYNRMTEEEVDGIIADACLPDDDPLPYAKIKEEVIRIGIEENSSSDI</sequence>
<dbReference type="InterPro" id="IPR058866">
    <property type="entry name" value="GDPGP1_N"/>
</dbReference>
<keyword evidence="16" id="KW-1185">Reference proteome</keyword>
<evidence type="ECO:0000256" key="3">
    <source>
        <dbReference type="ARBA" id="ARBA00004496"/>
    </source>
</evidence>
<dbReference type="AlphaFoldDB" id="A0AAD8B6J2"/>
<comment type="function">
    <text evidence="2">Specific and highly efficient GDP-D-glucose phosphorylase regulating the levels of GDP-D-glucose in cells.</text>
</comment>
<evidence type="ECO:0000313" key="16">
    <source>
        <dbReference type="Proteomes" id="UP001233172"/>
    </source>
</evidence>
<feature type="domain" description="GDPGP1-like N-terminal" evidence="14">
    <location>
        <begin position="239"/>
        <end position="320"/>
    </location>
</feature>
<dbReference type="InterPro" id="IPR036265">
    <property type="entry name" value="HIT-like_sf"/>
</dbReference>
<evidence type="ECO:0000256" key="6">
    <source>
        <dbReference type="ARBA" id="ARBA00018857"/>
    </source>
</evidence>
<dbReference type="Pfam" id="PF26217">
    <property type="entry name" value="GDPGP1_N"/>
    <property type="match status" value="2"/>
</dbReference>
<dbReference type="Pfam" id="PF26216">
    <property type="entry name" value="GDPGP1_C"/>
    <property type="match status" value="1"/>
</dbReference>
<dbReference type="GO" id="GO:0005737">
    <property type="term" value="C:cytoplasm"/>
    <property type="evidence" value="ECO:0007669"/>
    <property type="project" value="UniProtKB-SubCell"/>
</dbReference>
<gene>
    <name evidence="15" type="ORF">Bpfe_022915</name>
</gene>
<dbReference type="PANTHER" id="PTHR20884:SF8">
    <property type="entry name" value="GDP-D-GLUCOSE PHOSPHORYLASE 1"/>
    <property type="match status" value="1"/>
</dbReference>
<reference evidence="15" key="1">
    <citation type="journal article" date="2023" name="PLoS Negl. Trop. Dis.">
        <title>A genome sequence for Biomphalaria pfeifferi, the major vector snail for the human-infecting parasite Schistosoma mansoni.</title>
        <authorList>
            <person name="Bu L."/>
            <person name="Lu L."/>
            <person name="Laidemitt M.R."/>
            <person name="Zhang S.M."/>
            <person name="Mutuku M."/>
            <person name="Mkoji G."/>
            <person name="Steinauer M."/>
            <person name="Loker E.S."/>
        </authorList>
    </citation>
    <scope>NUCLEOTIDE SEQUENCE</scope>
    <source>
        <strain evidence="15">KasaAsao</strain>
    </source>
</reference>
<comment type="caution">
    <text evidence="15">The sequence shown here is derived from an EMBL/GenBank/DDBJ whole genome shotgun (WGS) entry which is preliminary data.</text>
</comment>
<keyword evidence="10" id="KW-0548">Nucleotidyltransferase</keyword>
<dbReference type="GO" id="GO:0016787">
    <property type="term" value="F:hydrolase activity"/>
    <property type="evidence" value="ECO:0007669"/>
    <property type="project" value="UniProtKB-KW"/>
</dbReference>
<evidence type="ECO:0000313" key="15">
    <source>
        <dbReference type="EMBL" id="KAK0047610.1"/>
    </source>
</evidence>
<dbReference type="InterPro" id="IPR058865">
    <property type="entry name" value="GDPGP1_C"/>
</dbReference>
<keyword evidence="8" id="KW-0344">Guanine-nucleotide releasing factor</keyword>
<evidence type="ECO:0000256" key="8">
    <source>
        <dbReference type="ARBA" id="ARBA00022658"/>
    </source>
</evidence>
<dbReference type="PANTHER" id="PTHR20884">
    <property type="entry name" value="GDP-D-GLUCOSE PHOSPHORYLASE 1"/>
    <property type="match status" value="1"/>
</dbReference>
<dbReference type="GO" id="GO:0006006">
    <property type="term" value="P:glucose metabolic process"/>
    <property type="evidence" value="ECO:0007669"/>
    <property type="project" value="TreeGrafter"/>
</dbReference>
<evidence type="ECO:0000256" key="5">
    <source>
        <dbReference type="ARBA" id="ARBA00012507"/>
    </source>
</evidence>
<proteinExistence type="inferred from homology"/>
<evidence type="ECO:0000259" key="14">
    <source>
        <dbReference type="Pfam" id="PF26217"/>
    </source>
</evidence>
<evidence type="ECO:0000256" key="1">
    <source>
        <dbReference type="ARBA" id="ARBA00000063"/>
    </source>
</evidence>
<dbReference type="EMBL" id="JASAOG010000148">
    <property type="protein sequence ID" value="KAK0047610.1"/>
    <property type="molecule type" value="Genomic_DNA"/>
</dbReference>
<dbReference type="EC" id="2.7.7.78" evidence="5"/>
<keyword evidence="7" id="KW-0963">Cytoplasm</keyword>
<evidence type="ECO:0000256" key="4">
    <source>
        <dbReference type="ARBA" id="ARBA00006451"/>
    </source>
</evidence>
<evidence type="ECO:0000256" key="9">
    <source>
        <dbReference type="ARBA" id="ARBA00022679"/>
    </source>
</evidence>
<comment type="catalytic activity">
    <reaction evidence="1">
        <text>GDP-alpha-D-glucose + phosphate = alpha-D-glucose 1-phosphate + GDP + H(+)</text>
        <dbReference type="Rhea" id="RHEA:30387"/>
        <dbReference type="ChEBI" id="CHEBI:15378"/>
        <dbReference type="ChEBI" id="CHEBI:43474"/>
        <dbReference type="ChEBI" id="CHEBI:58189"/>
        <dbReference type="ChEBI" id="CHEBI:58601"/>
        <dbReference type="ChEBI" id="CHEBI:62230"/>
        <dbReference type="EC" id="2.7.7.78"/>
    </reaction>
</comment>
<dbReference type="GO" id="GO:0080048">
    <property type="term" value="F:GDP-D-glucose phosphorylase activity"/>
    <property type="evidence" value="ECO:0007669"/>
    <property type="project" value="UniProtKB-EC"/>
</dbReference>
<evidence type="ECO:0000256" key="11">
    <source>
        <dbReference type="ARBA" id="ARBA00022741"/>
    </source>
</evidence>
<protein>
    <recommendedName>
        <fullName evidence="6">GDP-D-glucose phosphorylase 1</fullName>
        <ecNumber evidence="5">2.7.7.78</ecNumber>
    </recommendedName>
</protein>
<dbReference type="GO" id="GO:0000166">
    <property type="term" value="F:nucleotide binding"/>
    <property type="evidence" value="ECO:0007669"/>
    <property type="project" value="UniProtKB-KW"/>
</dbReference>
<evidence type="ECO:0000256" key="12">
    <source>
        <dbReference type="ARBA" id="ARBA00022801"/>
    </source>
</evidence>
<keyword evidence="9" id="KW-0808">Transferase</keyword>
<organism evidence="15 16">
    <name type="scientific">Biomphalaria pfeifferi</name>
    <name type="common">Bloodfluke planorb</name>
    <name type="synonym">Freshwater snail</name>
    <dbReference type="NCBI Taxonomy" id="112525"/>
    <lineage>
        <taxon>Eukaryota</taxon>
        <taxon>Metazoa</taxon>
        <taxon>Spiralia</taxon>
        <taxon>Lophotrochozoa</taxon>
        <taxon>Mollusca</taxon>
        <taxon>Gastropoda</taxon>
        <taxon>Heterobranchia</taxon>
        <taxon>Euthyneura</taxon>
        <taxon>Panpulmonata</taxon>
        <taxon>Hygrophila</taxon>
        <taxon>Lymnaeoidea</taxon>
        <taxon>Planorbidae</taxon>
        <taxon>Biomphalaria</taxon>
    </lineage>
</organism>
<keyword evidence="12" id="KW-0378">Hydrolase</keyword>
<dbReference type="Proteomes" id="UP001233172">
    <property type="component" value="Unassembled WGS sequence"/>
</dbReference>